<keyword evidence="3" id="KW-1185">Reference proteome</keyword>
<evidence type="ECO:0000256" key="1">
    <source>
        <dbReference type="SAM" id="MobiDB-lite"/>
    </source>
</evidence>
<sequence length="181" mass="21061">MLNSHDRISRSLCLPHPATYLLLAALCVLFLTCLGQSPSRSSSRSPREQPDGRWRKVHAMLGVRELTPVNVQGPSSMQHHRRVFMRFDLSRRTWALTGKGTQRKGEEVALWLAKDAVHESMASLEDIRREYAEVALIERERVRERERERERQREAKERQKSRAAGNLHLPFQTKANRRQSQ</sequence>
<feature type="compositionally biased region" description="Basic and acidic residues" evidence="1">
    <location>
        <begin position="142"/>
        <end position="160"/>
    </location>
</feature>
<proteinExistence type="predicted"/>
<dbReference type="KEGG" id="hir:HETIRDRAFT_100940"/>
<dbReference type="InParanoid" id="W4KK25"/>
<dbReference type="GeneID" id="20665721"/>
<evidence type="ECO:0000313" key="2">
    <source>
        <dbReference type="EMBL" id="ETW85391.1"/>
    </source>
</evidence>
<dbReference type="HOGENOM" id="CLU_1489203_0_0_1"/>
<dbReference type="AlphaFoldDB" id="W4KK25"/>
<dbReference type="RefSeq" id="XP_009542255.1">
    <property type="nucleotide sequence ID" value="XM_009543960.1"/>
</dbReference>
<dbReference type="OrthoDB" id="10583139at2759"/>
<protein>
    <submittedName>
        <fullName evidence="2">Uncharacterized protein</fullName>
    </submittedName>
</protein>
<accession>W4KK25</accession>
<name>W4KK25_HETIT</name>
<dbReference type="Proteomes" id="UP000030671">
    <property type="component" value="Unassembled WGS sequence"/>
</dbReference>
<reference evidence="2 3" key="1">
    <citation type="journal article" date="2012" name="New Phytol.">
        <title>Insight into trade-off between wood decay and parasitism from the genome of a fungal forest pathogen.</title>
        <authorList>
            <person name="Olson A."/>
            <person name="Aerts A."/>
            <person name="Asiegbu F."/>
            <person name="Belbahri L."/>
            <person name="Bouzid O."/>
            <person name="Broberg A."/>
            <person name="Canback B."/>
            <person name="Coutinho P.M."/>
            <person name="Cullen D."/>
            <person name="Dalman K."/>
            <person name="Deflorio G."/>
            <person name="van Diepen L.T."/>
            <person name="Dunand C."/>
            <person name="Duplessis S."/>
            <person name="Durling M."/>
            <person name="Gonthier P."/>
            <person name="Grimwood J."/>
            <person name="Fossdal C.G."/>
            <person name="Hansson D."/>
            <person name="Henrissat B."/>
            <person name="Hietala A."/>
            <person name="Himmelstrand K."/>
            <person name="Hoffmeister D."/>
            <person name="Hogberg N."/>
            <person name="James T.Y."/>
            <person name="Karlsson M."/>
            <person name="Kohler A."/>
            <person name="Kues U."/>
            <person name="Lee Y.H."/>
            <person name="Lin Y.C."/>
            <person name="Lind M."/>
            <person name="Lindquist E."/>
            <person name="Lombard V."/>
            <person name="Lucas S."/>
            <person name="Lunden K."/>
            <person name="Morin E."/>
            <person name="Murat C."/>
            <person name="Park J."/>
            <person name="Raffaello T."/>
            <person name="Rouze P."/>
            <person name="Salamov A."/>
            <person name="Schmutz J."/>
            <person name="Solheim H."/>
            <person name="Stahlberg J."/>
            <person name="Velez H."/>
            <person name="de Vries R.P."/>
            <person name="Wiebenga A."/>
            <person name="Woodward S."/>
            <person name="Yakovlev I."/>
            <person name="Garbelotto M."/>
            <person name="Martin F."/>
            <person name="Grigoriev I.V."/>
            <person name="Stenlid J."/>
        </authorList>
    </citation>
    <scope>NUCLEOTIDE SEQUENCE [LARGE SCALE GENOMIC DNA]</scope>
    <source>
        <strain evidence="2 3">TC 32-1</strain>
    </source>
</reference>
<gene>
    <name evidence="2" type="ORF">HETIRDRAFT_100940</name>
</gene>
<organism evidence="2 3">
    <name type="scientific">Heterobasidion irregulare (strain TC 32-1)</name>
    <dbReference type="NCBI Taxonomy" id="747525"/>
    <lineage>
        <taxon>Eukaryota</taxon>
        <taxon>Fungi</taxon>
        <taxon>Dikarya</taxon>
        <taxon>Basidiomycota</taxon>
        <taxon>Agaricomycotina</taxon>
        <taxon>Agaricomycetes</taxon>
        <taxon>Russulales</taxon>
        <taxon>Bondarzewiaceae</taxon>
        <taxon>Heterobasidion</taxon>
        <taxon>Heterobasidion annosum species complex</taxon>
    </lineage>
</organism>
<dbReference type="EMBL" id="KI925455">
    <property type="protein sequence ID" value="ETW85391.1"/>
    <property type="molecule type" value="Genomic_DNA"/>
</dbReference>
<feature type="region of interest" description="Disordered" evidence="1">
    <location>
        <begin position="142"/>
        <end position="181"/>
    </location>
</feature>
<evidence type="ECO:0000313" key="3">
    <source>
        <dbReference type="Proteomes" id="UP000030671"/>
    </source>
</evidence>